<reference evidence="2 3" key="1">
    <citation type="submission" date="2023-02" db="EMBL/GenBank/DDBJ databases">
        <title>Dictyobacter halimunensis sp. nov., a new member of the class Ktedonobacteria from forest soil in a geothermal area.</title>
        <authorList>
            <person name="Rachmania M.K."/>
            <person name="Ningsih F."/>
            <person name="Sakai Y."/>
            <person name="Yabe S."/>
            <person name="Yokota A."/>
            <person name="Sjamsuridzal W."/>
        </authorList>
    </citation>
    <scope>NUCLEOTIDE SEQUENCE [LARGE SCALE GENOMIC DNA]</scope>
    <source>
        <strain evidence="2 3">S3.2.2.5</strain>
    </source>
</reference>
<name>A0ABQ6FKT7_9CHLR</name>
<keyword evidence="1" id="KW-1133">Transmembrane helix</keyword>
<protein>
    <submittedName>
        <fullName evidence="2">Uncharacterized protein</fullName>
    </submittedName>
</protein>
<keyword evidence="1" id="KW-0472">Membrane</keyword>
<keyword evidence="3" id="KW-1185">Reference proteome</keyword>
<organism evidence="2 3">
    <name type="scientific">Dictyobacter halimunensis</name>
    <dbReference type="NCBI Taxonomy" id="3026934"/>
    <lineage>
        <taxon>Bacteria</taxon>
        <taxon>Bacillati</taxon>
        <taxon>Chloroflexota</taxon>
        <taxon>Ktedonobacteria</taxon>
        <taxon>Ktedonobacterales</taxon>
        <taxon>Dictyobacteraceae</taxon>
        <taxon>Dictyobacter</taxon>
    </lineage>
</organism>
<comment type="caution">
    <text evidence="2">The sequence shown here is derived from an EMBL/GenBank/DDBJ whole genome shotgun (WGS) entry which is preliminary data.</text>
</comment>
<dbReference type="EMBL" id="BSRI01000001">
    <property type="protein sequence ID" value="GLV54308.1"/>
    <property type="molecule type" value="Genomic_DNA"/>
</dbReference>
<accession>A0ABQ6FKT7</accession>
<sequence>MLLGKLDNARTDTMGALLIHLAYLFPEVCIVLLAFCYDACPRSVACDTAQLPLPKAGYLFATLDELRGKDRTFDRLDGTHREIFIDVEVNRT</sequence>
<evidence type="ECO:0000313" key="3">
    <source>
        <dbReference type="Proteomes" id="UP001344906"/>
    </source>
</evidence>
<dbReference type="Proteomes" id="UP001344906">
    <property type="component" value="Unassembled WGS sequence"/>
</dbReference>
<proteinExistence type="predicted"/>
<feature type="transmembrane region" description="Helical" evidence="1">
    <location>
        <begin position="15"/>
        <end position="35"/>
    </location>
</feature>
<gene>
    <name evidence="2" type="ORF">KDH_11560</name>
</gene>
<evidence type="ECO:0000256" key="1">
    <source>
        <dbReference type="SAM" id="Phobius"/>
    </source>
</evidence>
<keyword evidence="1" id="KW-0812">Transmembrane</keyword>
<evidence type="ECO:0000313" key="2">
    <source>
        <dbReference type="EMBL" id="GLV54308.1"/>
    </source>
</evidence>